<evidence type="ECO:0000259" key="3">
    <source>
        <dbReference type="PROSITE" id="PS50893"/>
    </source>
</evidence>
<evidence type="ECO:0000256" key="2">
    <source>
        <dbReference type="ARBA" id="ARBA00022840"/>
    </source>
</evidence>
<keyword evidence="5" id="KW-1185">Reference proteome</keyword>
<dbReference type="Gene3D" id="3.40.50.300">
    <property type="entry name" value="P-loop containing nucleotide triphosphate hydrolases"/>
    <property type="match status" value="1"/>
</dbReference>
<feature type="domain" description="ABC transporter" evidence="3">
    <location>
        <begin position="4"/>
        <end position="221"/>
    </location>
</feature>
<dbReference type="Pfam" id="PF00005">
    <property type="entry name" value="ABC_tran"/>
    <property type="match status" value="1"/>
</dbReference>
<dbReference type="GO" id="GO:0005524">
    <property type="term" value="F:ATP binding"/>
    <property type="evidence" value="ECO:0007669"/>
    <property type="project" value="UniProtKB-KW"/>
</dbReference>
<dbReference type="InterPro" id="IPR003593">
    <property type="entry name" value="AAA+_ATPase"/>
</dbReference>
<dbReference type="STRING" id="1544416.Cocul_01663"/>
<dbReference type="PANTHER" id="PTHR43038:SF3">
    <property type="entry name" value="ABC TRANSPORTER G FAMILY MEMBER 20 ISOFORM X1"/>
    <property type="match status" value="1"/>
</dbReference>
<dbReference type="SMART" id="SM00382">
    <property type="entry name" value="AAA"/>
    <property type="match status" value="1"/>
</dbReference>
<keyword evidence="2 4" id="KW-0067">ATP-binding</keyword>
<evidence type="ECO:0000313" key="5">
    <source>
        <dbReference type="Proteomes" id="UP000050517"/>
    </source>
</evidence>
<organism evidence="4 5">
    <name type="scientific">Corynebacterium oculi</name>
    <dbReference type="NCBI Taxonomy" id="1544416"/>
    <lineage>
        <taxon>Bacteria</taxon>
        <taxon>Bacillati</taxon>
        <taxon>Actinomycetota</taxon>
        <taxon>Actinomycetes</taxon>
        <taxon>Mycobacteriales</taxon>
        <taxon>Corynebacteriaceae</taxon>
        <taxon>Corynebacterium</taxon>
    </lineage>
</organism>
<evidence type="ECO:0000256" key="1">
    <source>
        <dbReference type="ARBA" id="ARBA00022741"/>
    </source>
</evidence>
<evidence type="ECO:0000313" key="4">
    <source>
        <dbReference type="EMBL" id="KQB83593.1"/>
    </source>
</evidence>
<sequence>MACVSIKGLSFRYRKAEVLCGLDWEVSSGVTVLLGPNGSGKSTLIKCLAGILPVQEGAITFAEGGSGIGYVPQNPSLPGLARVRDLLSYPAWLSGVPRGEIPRRVDTAVERLDLGALQRHRVRTLSGGELQQVAIGAGVINDPSLLLLDEPTVGLDPSQRMRTRRMIAGLGTSVVMSTHLTEDIQAMEAQVAILSEGKIQASGSSRDLLAQQTSEGYGSSFEAFYERIVLGRGEDHGFPA</sequence>
<name>A0A0Q0U7Y8_9CORY</name>
<dbReference type="PATRIC" id="fig|1544416.3.peg.1667"/>
<dbReference type="GO" id="GO:0016887">
    <property type="term" value="F:ATP hydrolysis activity"/>
    <property type="evidence" value="ECO:0007669"/>
    <property type="project" value="InterPro"/>
</dbReference>
<keyword evidence="4" id="KW-0378">Hydrolase</keyword>
<dbReference type="AlphaFoldDB" id="A0A0Q0U7Y8"/>
<dbReference type="SUPFAM" id="SSF52540">
    <property type="entry name" value="P-loop containing nucleoside triphosphate hydrolases"/>
    <property type="match status" value="1"/>
</dbReference>
<dbReference type="InterPro" id="IPR027417">
    <property type="entry name" value="P-loop_NTPase"/>
</dbReference>
<comment type="caution">
    <text evidence="4">The sequence shown here is derived from an EMBL/GenBank/DDBJ whole genome shotgun (WGS) entry which is preliminary data.</text>
</comment>
<dbReference type="EC" id="3.6.3.-" evidence="4"/>
<dbReference type="Proteomes" id="UP000050517">
    <property type="component" value="Unassembled WGS sequence"/>
</dbReference>
<proteinExistence type="predicted"/>
<keyword evidence="1" id="KW-0547">Nucleotide-binding</keyword>
<protein>
    <submittedName>
        <fullName evidence="4">Putative ABC transporter ATP-binding protein YxlF</fullName>
        <ecNumber evidence="4">3.6.3.-</ecNumber>
    </submittedName>
</protein>
<dbReference type="InterPro" id="IPR003439">
    <property type="entry name" value="ABC_transporter-like_ATP-bd"/>
</dbReference>
<dbReference type="PANTHER" id="PTHR43038">
    <property type="entry name" value="ATP-BINDING CASSETTE, SUB-FAMILY H, MEMBER 1"/>
    <property type="match status" value="1"/>
</dbReference>
<dbReference type="PROSITE" id="PS50893">
    <property type="entry name" value="ABC_TRANSPORTER_2"/>
    <property type="match status" value="1"/>
</dbReference>
<accession>A0A0Q0U7Y8</accession>
<dbReference type="EMBL" id="LKST01000003">
    <property type="protein sequence ID" value="KQB83593.1"/>
    <property type="molecule type" value="Genomic_DNA"/>
</dbReference>
<reference evidence="4 5" key="1">
    <citation type="submission" date="2015-10" db="EMBL/GenBank/DDBJ databases">
        <title>Corynebacteirum lowii and Corynebacterium oculi species nova, derived from human clinical disease and and emended description of Corynebacterium mastiditis.</title>
        <authorList>
            <person name="Bernard K."/>
            <person name="Pacheco A.L."/>
            <person name="Mcdougall C."/>
            <person name="Burtx T."/>
            <person name="Weibe D."/>
            <person name="Tyler S."/>
            <person name="Olson A.B."/>
            <person name="Cnockaert M."/>
            <person name="Eguchi H."/>
            <person name="Kuwahara T."/>
            <person name="Nakayama-Imaohji H."/>
            <person name="Boudewijins M."/>
            <person name="Van Hoecke F."/>
            <person name="Bernier A.-M."/>
            <person name="Vandamme P."/>
        </authorList>
    </citation>
    <scope>NUCLEOTIDE SEQUENCE [LARGE SCALE GENOMIC DNA]</scope>
    <source>
        <strain evidence="4 5">NML 130210</strain>
    </source>
</reference>
<gene>
    <name evidence="4" type="primary">yxlF_5</name>
    <name evidence="4" type="ORF">Cocul_01663</name>
</gene>